<dbReference type="GO" id="GO:0005886">
    <property type="term" value="C:plasma membrane"/>
    <property type="evidence" value="ECO:0007669"/>
    <property type="project" value="TreeGrafter"/>
</dbReference>
<dbReference type="Gene3D" id="1.20.1250.20">
    <property type="entry name" value="MFS general substrate transporter like domains"/>
    <property type="match status" value="2"/>
</dbReference>
<dbReference type="PANTHER" id="PTHR11328:SF24">
    <property type="entry name" value="MAJOR FACILITATOR SUPERFAMILY (MFS) PROFILE DOMAIN-CONTAINING PROTEIN"/>
    <property type="match status" value="1"/>
</dbReference>
<dbReference type="eggNOG" id="COG2211">
    <property type="taxonomic scope" value="Bacteria"/>
</dbReference>
<feature type="transmembrane region" description="Helical" evidence="1">
    <location>
        <begin position="401"/>
        <end position="425"/>
    </location>
</feature>
<accession>E6U8T0</accession>
<dbReference type="GO" id="GO:0015293">
    <property type="term" value="F:symporter activity"/>
    <property type="evidence" value="ECO:0007669"/>
    <property type="project" value="InterPro"/>
</dbReference>
<feature type="transmembrane region" description="Helical" evidence="1">
    <location>
        <begin position="75"/>
        <end position="103"/>
    </location>
</feature>
<gene>
    <name evidence="2" type="ordered locus">Ethha_1630</name>
</gene>
<dbReference type="InterPro" id="IPR039672">
    <property type="entry name" value="MFS_2"/>
</dbReference>
<feature type="transmembrane region" description="Helical" evidence="1">
    <location>
        <begin position="264"/>
        <end position="291"/>
    </location>
</feature>
<keyword evidence="1" id="KW-0812">Transmembrane</keyword>
<protein>
    <submittedName>
        <fullName evidence="2">Sugar (Glycoside-Pentoside-Hexuronide) transporter</fullName>
    </submittedName>
</protein>
<dbReference type="CDD" id="cd17332">
    <property type="entry name" value="MFS_MelB_like"/>
    <property type="match status" value="1"/>
</dbReference>
<evidence type="ECO:0000313" key="3">
    <source>
        <dbReference type="Proteomes" id="UP000001551"/>
    </source>
</evidence>
<keyword evidence="1" id="KW-0472">Membrane</keyword>
<evidence type="ECO:0000313" key="2">
    <source>
        <dbReference type="EMBL" id="ADU27165.1"/>
    </source>
</evidence>
<keyword evidence="1" id="KW-1133">Transmembrane helix</keyword>
<name>E6U8T0_ETHHY</name>
<dbReference type="NCBIfam" id="TIGR00792">
    <property type="entry name" value="gph"/>
    <property type="match status" value="1"/>
</dbReference>
<dbReference type="HOGENOM" id="CLU_027408_0_0_9"/>
<dbReference type="AlphaFoldDB" id="E6U8T0"/>
<feature type="transmembrane region" description="Helical" evidence="1">
    <location>
        <begin position="445"/>
        <end position="463"/>
    </location>
</feature>
<proteinExistence type="predicted"/>
<feature type="transmembrane region" description="Helical" evidence="1">
    <location>
        <begin position="186"/>
        <end position="206"/>
    </location>
</feature>
<feature type="transmembrane region" description="Helical" evidence="1">
    <location>
        <begin position="115"/>
        <end position="133"/>
    </location>
</feature>
<feature type="transmembrane region" description="Helical" evidence="1">
    <location>
        <begin position="52"/>
        <end position="69"/>
    </location>
</feature>
<sequence>MYRNSHTNPTIFNHISSHPCYYNYKTANRRKFYMESEKISFRERFGYGVGDWAHNLGYASFGWFIVIYYTQVLKISAAAAAVVTLVAMFVGGLADVAAGIAVDKTQTRYGKARPWILRMMVPYAVFLALMFSVPDIGMTWKMVWAFSSLLIFQVIYSFINSPYGILNSLITHNQYERSVVNLFRTFLAYGSGIMVSCATPLIVTSYGGSYAGWSRTGITYGVIAVVLFLMVFFWTKERVNLPGVKQAGLSLGKSIRTLLRNDNWLFIVIFGAIFFFFYVSNCSTTILYVTYVVGAPTGLQQTLNIAVALGFYIPIMIGTLLLPKLILRFGKRNLCMAGVVIVMLGSAAMLVQPSNLTLLIVGSIIKGFGMSPVMGCYYAMATDTIEYGEWKTGVRIEGLTYSTSSFTVKVGSGLGTAAVSIALAVSGYSAQAHTQVSSTVTAIQFMYLVLPLLVGALMLFLLSRYKLDSVYQKVEQDLAERHHKAATTPVAG</sequence>
<reference evidence="2 3" key="1">
    <citation type="submission" date="2010-12" db="EMBL/GenBank/DDBJ databases">
        <title>Complete sequence of Ethanoligenens harbinense YUAN-3.</title>
        <authorList>
            <person name="Lucas S."/>
            <person name="Copeland A."/>
            <person name="Lapidus A."/>
            <person name="Cheng J.-F."/>
            <person name="Bruce D."/>
            <person name="Goodwin L."/>
            <person name="Pitluck S."/>
            <person name="Chertkov O."/>
            <person name="Misra M."/>
            <person name="Detter J.C."/>
            <person name="Han C."/>
            <person name="Tapia R."/>
            <person name="Land M."/>
            <person name="Hauser L."/>
            <person name="Jeffries C."/>
            <person name="Kyrpides N."/>
            <person name="Ivanova N."/>
            <person name="Mikhailova N."/>
            <person name="Wang A."/>
            <person name="Mouttaki H."/>
            <person name="He Z."/>
            <person name="Zhou J."/>
            <person name="Hemme C.L."/>
            <person name="Woyke T."/>
        </authorList>
    </citation>
    <scope>NUCLEOTIDE SEQUENCE [LARGE SCALE GENOMIC DNA]</scope>
    <source>
        <strain evidence="3">DSM 18485 / JCM 12961 / CGMCC 1.5033 / YUAN-3</strain>
    </source>
</reference>
<dbReference type="InterPro" id="IPR036259">
    <property type="entry name" value="MFS_trans_sf"/>
</dbReference>
<keyword evidence="3" id="KW-1185">Reference proteome</keyword>
<organism evidence="2 3">
    <name type="scientific">Ethanoligenens harbinense (strain DSM 18485 / JCM 12961 / CGMCC 1.5033 / YUAN-3)</name>
    <dbReference type="NCBI Taxonomy" id="663278"/>
    <lineage>
        <taxon>Bacteria</taxon>
        <taxon>Bacillati</taxon>
        <taxon>Bacillota</taxon>
        <taxon>Clostridia</taxon>
        <taxon>Eubacteriales</taxon>
        <taxon>Oscillospiraceae</taxon>
        <taxon>Ethanoligenens</taxon>
    </lineage>
</organism>
<feature type="transmembrane region" description="Helical" evidence="1">
    <location>
        <begin position="334"/>
        <end position="352"/>
    </location>
</feature>
<feature type="transmembrane region" description="Helical" evidence="1">
    <location>
        <begin position="303"/>
        <end position="322"/>
    </location>
</feature>
<dbReference type="Proteomes" id="UP000001551">
    <property type="component" value="Chromosome"/>
</dbReference>
<dbReference type="GO" id="GO:0008643">
    <property type="term" value="P:carbohydrate transport"/>
    <property type="evidence" value="ECO:0007669"/>
    <property type="project" value="InterPro"/>
</dbReference>
<feature type="transmembrane region" description="Helical" evidence="1">
    <location>
        <begin position="218"/>
        <end position="235"/>
    </location>
</feature>
<dbReference type="PANTHER" id="PTHR11328">
    <property type="entry name" value="MAJOR FACILITATOR SUPERFAMILY DOMAIN-CONTAINING PROTEIN"/>
    <property type="match status" value="1"/>
</dbReference>
<dbReference type="SUPFAM" id="SSF103473">
    <property type="entry name" value="MFS general substrate transporter"/>
    <property type="match status" value="1"/>
</dbReference>
<feature type="transmembrane region" description="Helical" evidence="1">
    <location>
        <begin position="358"/>
        <end position="380"/>
    </location>
</feature>
<dbReference type="KEGG" id="eha:Ethha_1630"/>
<dbReference type="EMBL" id="CP002400">
    <property type="protein sequence ID" value="ADU27165.1"/>
    <property type="molecule type" value="Genomic_DNA"/>
</dbReference>
<dbReference type="GO" id="GO:0006814">
    <property type="term" value="P:sodium ion transport"/>
    <property type="evidence" value="ECO:0007669"/>
    <property type="project" value="InterPro"/>
</dbReference>
<dbReference type="Pfam" id="PF13347">
    <property type="entry name" value="MFS_2"/>
    <property type="match status" value="1"/>
</dbReference>
<dbReference type="InterPro" id="IPR001927">
    <property type="entry name" value="Na/Gal_symport"/>
</dbReference>
<feature type="transmembrane region" description="Helical" evidence="1">
    <location>
        <begin position="145"/>
        <end position="166"/>
    </location>
</feature>
<evidence type="ECO:0000256" key="1">
    <source>
        <dbReference type="SAM" id="Phobius"/>
    </source>
</evidence>
<dbReference type="STRING" id="663278.Ethha_1630"/>